<evidence type="ECO:0000256" key="1">
    <source>
        <dbReference type="ARBA" id="ARBA00004275"/>
    </source>
</evidence>
<dbReference type="STRING" id="988480.A0A075AX49"/>
<dbReference type="Pfam" id="PF00378">
    <property type="entry name" value="ECH_1"/>
    <property type="match status" value="1"/>
</dbReference>
<keyword evidence="5" id="KW-0007">Acetylation</keyword>
<dbReference type="PANTHER" id="PTHR43149:SF1">
    <property type="entry name" value="DELTA(3,5)-DELTA(2,4)-DIENOYL-COA ISOMERASE, MITOCHONDRIAL"/>
    <property type="match status" value="1"/>
</dbReference>
<dbReference type="InterPro" id="IPR001753">
    <property type="entry name" value="Enoyl-CoA_hydra/iso"/>
</dbReference>
<dbReference type="PANTHER" id="PTHR43149">
    <property type="entry name" value="ENOYL-COA HYDRATASE"/>
    <property type="match status" value="1"/>
</dbReference>
<comment type="subcellular location">
    <subcellularLocation>
        <location evidence="1">Peroxisome</location>
    </subcellularLocation>
</comment>
<dbReference type="InterPro" id="IPR029045">
    <property type="entry name" value="ClpP/crotonase-like_dom_sf"/>
</dbReference>
<keyword evidence="8" id="KW-0413">Isomerase</keyword>
<name>A0A075AX49_ROZAC</name>
<evidence type="ECO:0000313" key="10">
    <source>
        <dbReference type="Proteomes" id="UP000030755"/>
    </source>
</evidence>
<evidence type="ECO:0000313" key="9">
    <source>
        <dbReference type="EMBL" id="EPZ34837.1"/>
    </source>
</evidence>
<keyword evidence="10" id="KW-1185">Reference proteome</keyword>
<evidence type="ECO:0000256" key="2">
    <source>
        <dbReference type="ARBA" id="ARBA00005005"/>
    </source>
</evidence>
<evidence type="ECO:0000256" key="8">
    <source>
        <dbReference type="ARBA" id="ARBA00023235"/>
    </source>
</evidence>
<organism evidence="9 10">
    <name type="scientific">Rozella allomycis (strain CSF55)</name>
    <dbReference type="NCBI Taxonomy" id="988480"/>
    <lineage>
        <taxon>Eukaryota</taxon>
        <taxon>Fungi</taxon>
        <taxon>Fungi incertae sedis</taxon>
        <taxon>Cryptomycota</taxon>
        <taxon>Cryptomycota incertae sedis</taxon>
        <taxon>Rozella</taxon>
    </lineage>
</organism>
<protein>
    <submittedName>
        <fullName evidence="9">Crotonase superfamily domain-containing protein</fullName>
    </submittedName>
</protein>
<dbReference type="OMA" id="VGGGCQL"/>
<dbReference type="FunFam" id="1.10.12.10:FF:000004">
    <property type="entry name" value="Delta3,5-delta2,4-dienoyl-CoA isomerase"/>
    <property type="match status" value="1"/>
</dbReference>
<dbReference type="Gene3D" id="3.90.226.10">
    <property type="entry name" value="2-enoyl-CoA Hydratase, Chain A, domain 1"/>
    <property type="match status" value="1"/>
</dbReference>
<comment type="similarity">
    <text evidence="3">Belongs to the enoyl-CoA hydratase/isomerase family.</text>
</comment>
<comment type="pathway">
    <text evidence="2">Lipid metabolism; fatty acid beta-oxidation.</text>
</comment>
<dbReference type="CDD" id="cd06558">
    <property type="entry name" value="crotonase-like"/>
    <property type="match status" value="1"/>
</dbReference>
<keyword evidence="4" id="KW-0276">Fatty acid metabolism</keyword>
<gene>
    <name evidence="9" type="ORF">O9G_002435</name>
</gene>
<keyword evidence="7" id="KW-0576">Peroxisome</keyword>
<dbReference type="FunFam" id="3.90.226.10:FF:000024">
    <property type="entry name" value="Delta3,5-delta2,4-dienoyl-CoA isomerase"/>
    <property type="match status" value="1"/>
</dbReference>
<dbReference type="Proteomes" id="UP000030755">
    <property type="component" value="Unassembled WGS sequence"/>
</dbReference>
<dbReference type="GO" id="GO:0051750">
    <property type="term" value="F:delta(3,5)-delta(2,4)-dienoyl-CoA isomerase activity"/>
    <property type="evidence" value="ECO:0007669"/>
    <property type="project" value="TreeGrafter"/>
</dbReference>
<dbReference type="UniPathway" id="UPA00659"/>
<dbReference type="GO" id="GO:0005739">
    <property type="term" value="C:mitochondrion"/>
    <property type="evidence" value="ECO:0007669"/>
    <property type="project" value="TreeGrafter"/>
</dbReference>
<dbReference type="AlphaFoldDB" id="A0A075AX49"/>
<dbReference type="GO" id="GO:0005777">
    <property type="term" value="C:peroxisome"/>
    <property type="evidence" value="ECO:0007669"/>
    <property type="project" value="UniProtKB-SubCell"/>
</dbReference>
<dbReference type="SUPFAM" id="SSF52096">
    <property type="entry name" value="ClpP/crotonase"/>
    <property type="match status" value="1"/>
</dbReference>
<evidence type="ECO:0000256" key="6">
    <source>
        <dbReference type="ARBA" id="ARBA00023098"/>
    </source>
</evidence>
<accession>A0A075AX49</accession>
<dbReference type="InterPro" id="IPR014748">
    <property type="entry name" value="Enoyl-CoA_hydra_C"/>
</dbReference>
<dbReference type="EMBL" id="KE560907">
    <property type="protein sequence ID" value="EPZ34837.1"/>
    <property type="molecule type" value="Genomic_DNA"/>
</dbReference>
<dbReference type="HOGENOM" id="CLU_009834_7_0_1"/>
<evidence type="ECO:0000256" key="4">
    <source>
        <dbReference type="ARBA" id="ARBA00022832"/>
    </source>
</evidence>
<evidence type="ECO:0000256" key="5">
    <source>
        <dbReference type="ARBA" id="ARBA00022990"/>
    </source>
</evidence>
<dbReference type="GO" id="GO:0006635">
    <property type="term" value="P:fatty acid beta-oxidation"/>
    <property type="evidence" value="ECO:0007669"/>
    <property type="project" value="UniProtKB-UniPathway"/>
</dbReference>
<sequence>MQFETIIVSKKGHIAFVELNNPSKHNSLIYKFWGEFKQAFEDLDKDPVVRCIILSGQGKHFCSGIDLMDFAALANQKKSDPSRSALLIRQILGPMQDGVSAVEKCNKPVIAAVHNACIGAGVDIISACDIRLASADAKFSVKEVDIGLCADVGSLQRFPKVVGNQSWVREVCLTGRTFHADEALKHGFISQIYGNQQELEVKSLELANVIASKSPIAVMGTKRNLVYSRDHSVEEGLEYVKTWNHGMLQTKVLV</sequence>
<proteinExistence type="inferred from homology"/>
<evidence type="ECO:0000256" key="3">
    <source>
        <dbReference type="ARBA" id="ARBA00005254"/>
    </source>
</evidence>
<dbReference type="OrthoDB" id="14970at2759"/>
<reference evidence="9 10" key="1">
    <citation type="journal article" date="2013" name="Curr. Biol.">
        <title>Shared signatures of parasitism and phylogenomics unite Cryptomycota and microsporidia.</title>
        <authorList>
            <person name="James T.Y."/>
            <person name="Pelin A."/>
            <person name="Bonen L."/>
            <person name="Ahrendt S."/>
            <person name="Sain D."/>
            <person name="Corradi N."/>
            <person name="Stajich J.E."/>
        </authorList>
    </citation>
    <scope>NUCLEOTIDE SEQUENCE [LARGE SCALE GENOMIC DNA]</scope>
    <source>
        <strain evidence="9 10">CSF55</strain>
    </source>
</reference>
<dbReference type="Gene3D" id="1.10.12.10">
    <property type="entry name" value="Lyase 2-enoyl-coa Hydratase, Chain A, domain 2"/>
    <property type="match status" value="1"/>
</dbReference>
<dbReference type="InterPro" id="IPR045002">
    <property type="entry name" value="Ech1-like"/>
</dbReference>
<keyword evidence="6" id="KW-0443">Lipid metabolism</keyword>
<evidence type="ECO:0000256" key="7">
    <source>
        <dbReference type="ARBA" id="ARBA00023140"/>
    </source>
</evidence>